<feature type="compositionally biased region" description="Low complexity" evidence="1">
    <location>
        <begin position="67"/>
        <end position="84"/>
    </location>
</feature>
<keyword evidence="2" id="KW-0472">Membrane</keyword>
<feature type="region of interest" description="Disordered" evidence="1">
    <location>
        <begin position="67"/>
        <end position="108"/>
    </location>
</feature>
<feature type="compositionally biased region" description="Polar residues" evidence="1">
    <location>
        <begin position="85"/>
        <end position="108"/>
    </location>
</feature>
<feature type="region of interest" description="Disordered" evidence="1">
    <location>
        <begin position="1"/>
        <end position="45"/>
    </location>
</feature>
<protein>
    <submittedName>
        <fullName evidence="3">Uncharacterized protein</fullName>
    </submittedName>
</protein>
<feature type="compositionally biased region" description="Basic residues" evidence="1">
    <location>
        <begin position="28"/>
        <end position="37"/>
    </location>
</feature>
<sequence length="234" mass="26009">MSSKESEVIIVNATTEKKSATTSDNNNVKKKASRNQHRYSCSDSMEDQLESESLLVNNKKQSQCNIPMSPVSSSSYINSPSELSDVSSSQKLLRNPSSNNISVKDSPELQSIQPAHSGLNLPIKLSASQSTTSISSKNSICSPQFCCGRNPKKITFIVFAIVLLWSIVIFCLNMQKQLSLHNEKMGILQEEILKLELRNADLKHENGKINVFLQKIATLLRTSKMNKTLYSQRG</sequence>
<keyword evidence="2" id="KW-0812">Transmembrane</keyword>
<dbReference type="OrthoDB" id="406838at2759"/>
<dbReference type="EMBL" id="HACA01017161">
    <property type="protein sequence ID" value="CDW34522.1"/>
    <property type="molecule type" value="Transcribed_RNA"/>
</dbReference>
<feature type="non-terminal residue" evidence="3">
    <location>
        <position position="234"/>
    </location>
</feature>
<reference evidence="3" key="1">
    <citation type="submission" date="2014-05" db="EMBL/GenBank/DDBJ databases">
        <authorList>
            <person name="Chronopoulou M."/>
        </authorList>
    </citation>
    <scope>NUCLEOTIDE SEQUENCE</scope>
    <source>
        <tissue evidence="3">Whole organism</tissue>
    </source>
</reference>
<evidence type="ECO:0000256" key="1">
    <source>
        <dbReference type="SAM" id="MobiDB-lite"/>
    </source>
</evidence>
<feature type="transmembrane region" description="Helical" evidence="2">
    <location>
        <begin position="154"/>
        <end position="174"/>
    </location>
</feature>
<name>A0A0K2U998_LEPSM</name>
<keyword evidence="2" id="KW-1133">Transmembrane helix</keyword>
<organism evidence="3">
    <name type="scientific">Lepeophtheirus salmonis</name>
    <name type="common">Salmon louse</name>
    <name type="synonym">Caligus salmonis</name>
    <dbReference type="NCBI Taxonomy" id="72036"/>
    <lineage>
        <taxon>Eukaryota</taxon>
        <taxon>Metazoa</taxon>
        <taxon>Ecdysozoa</taxon>
        <taxon>Arthropoda</taxon>
        <taxon>Crustacea</taxon>
        <taxon>Multicrustacea</taxon>
        <taxon>Hexanauplia</taxon>
        <taxon>Copepoda</taxon>
        <taxon>Siphonostomatoida</taxon>
        <taxon>Caligidae</taxon>
        <taxon>Lepeophtheirus</taxon>
    </lineage>
</organism>
<dbReference type="AlphaFoldDB" id="A0A0K2U998"/>
<accession>A0A0K2U998</accession>
<evidence type="ECO:0000313" key="3">
    <source>
        <dbReference type="EMBL" id="CDW34522.1"/>
    </source>
</evidence>
<proteinExistence type="predicted"/>
<evidence type="ECO:0000256" key="2">
    <source>
        <dbReference type="SAM" id="Phobius"/>
    </source>
</evidence>